<dbReference type="InterPro" id="IPR019826">
    <property type="entry name" value="Carboxylesterase_B_AS"/>
</dbReference>
<dbReference type="InterPro" id="IPR050654">
    <property type="entry name" value="AChE-related_enzymes"/>
</dbReference>
<comment type="similarity">
    <text evidence="1 3">Belongs to the type-B carboxylesterase/lipase family.</text>
</comment>
<dbReference type="PANTHER" id="PTHR43918:SF4">
    <property type="entry name" value="CARBOXYLIC ESTER HYDROLASE"/>
    <property type="match status" value="1"/>
</dbReference>
<keyword evidence="6" id="KW-1185">Reference proteome</keyword>
<keyword evidence="2 3" id="KW-0378">Hydrolase</keyword>
<name>A0A8H7THD6_9HELO</name>
<sequence length="258" mass="27889">MSSITSTSDSPKSCTKTDCPLNEAGIPHSTGIYLHEGREYNRFCIIFSNSNPLPFIWRCLEQTGTAYEAIKESKIMGGNVKEAEAALAALQGGSFLSNFSNTISPVLEDSEDCLYLKVFQPGGVPLSNRWPVMIWIYGGSLAFGSSSLPFYDGSSFAAYENVIMASFNYRLNVFGFPASPDLPLNQTNLGYLDQRYALQWVQENIDSFGGDPDKVTIFGGSSGAISVDSILTAAPASELPCRAAIVQSGNIISQNQEV</sequence>
<gene>
    <name evidence="5" type="ORF">IFR04_005258</name>
</gene>
<evidence type="ECO:0000313" key="5">
    <source>
        <dbReference type="EMBL" id="KAG4421639.1"/>
    </source>
</evidence>
<dbReference type="GO" id="GO:0052689">
    <property type="term" value="F:carboxylic ester hydrolase activity"/>
    <property type="evidence" value="ECO:0007669"/>
    <property type="project" value="TreeGrafter"/>
</dbReference>
<dbReference type="AlphaFoldDB" id="A0A8H7THD6"/>
<proteinExistence type="inferred from homology"/>
<reference evidence="5" key="1">
    <citation type="submission" date="2021-02" db="EMBL/GenBank/DDBJ databases">
        <title>Genome sequence Cadophora malorum strain M34.</title>
        <authorList>
            <person name="Stefanovic E."/>
            <person name="Vu D."/>
            <person name="Scully C."/>
            <person name="Dijksterhuis J."/>
            <person name="Roader J."/>
            <person name="Houbraken J."/>
        </authorList>
    </citation>
    <scope>NUCLEOTIDE SEQUENCE</scope>
    <source>
        <strain evidence="5">M34</strain>
    </source>
</reference>
<dbReference type="Gene3D" id="3.40.50.1820">
    <property type="entry name" value="alpha/beta hydrolase"/>
    <property type="match status" value="1"/>
</dbReference>
<dbReference type="SUPFAM" id="SSF53474">
    <property type="entry name" value="alpha/beta-Hydrolases"/>
    <property type="match status" value="1"/>
</dbReference>
<evidence type="ECO:0000313" key="6">
    <source>
        <dbReference type="Proteomes" id="UP000664132"/>
    </source>
</evidence>
<evidence type="ECO:0000256" key="1">
    <source>
        <dbReference type="ARBA" id="ARBA00005964"/>
    </source>
</evidence>
<protein>
    <recommendedName>
        <fullName evidence="3">Carboxylic ester hydrolase</fullName>
        <ecNumber evidence="3">3.1.1.-</ecNumber>
    </recommendedName>
</protein>
<dbReference type="InterPro" id="IPR002018">
    <property type="entry name" value="CarbesteraseB"/>
</dbReference>
<dbReference type="EMBL" id="JAFJYH010000062">
    <property type="protein sequence ID" value="KAG4421639.1"/>
    <property type="molecule type" value="Genomic_DNA"/>
</dbReference>
<evidence type="ECO:0000256" key="2">
    <source>
        <dbReference type="ARBA" id="ARBA00022801"/>
    </source>
</evidence>
<dbReference type="OrthoDB" id="408631at2759"/>
<accession>A0A8H7THD6</accession>
<dbReference type="PROSITE" id="PS00122">
    <property type="entry name" value="CARBOXYLESTERASE_B_1"/>
    <property type="match status" value="1"/>
</dbReference>
<dbReference type="InterPro" id="IPR029058">
    <property type="entry name" value="AB_hydrolase_fold"/>
</dbReference>
<organism evidence="5 6">
    <name type="scientific">Cadophora malorum</name>
    <dbReference type="NCBI Taxonomy" id="108018"/>
    <lineage>
        <taxon>Eukaryota</taxon>
        <taxon>Fungi</taxon>
        <taxon>Dikarya</taxon>
        <taxon>Ascomycota</taxon>
        <taxon>Pezizomycotina</taxon>
        <taxon>Leotiomycetes</taxon>
        <taxon>Helotiales</taxon>
        <taxon>Ploettnerulaceae</taxon>
        <taxon>Cadophora</taxon>
    </lineage>
</organism>
<comment type="caution">
    <text evidence="5">The sequence shown here is derived from an EMBL/GenBank/DDBJ whole genome shotgun (WGS) entry which is preliminary data.</text>
</comment>
<dbReference type="Pfam" id="PF00135">
    <property type="entry name" value="COesterase"/>
    <property type="match status" value="1"/>
</dbReference>
<evidence type="ECO:0000259" key="4">
    <source>
        <dbReference type="Pfam" id="PF00135"/>
    </source>
</evidence>
<feature type="domain" description="Carboxylesterase type B" evidence="4">
    <location>
        <begin position="95"/>
        <end position="254"/>
    </location>
</feature>
<evidence type="ECO:0000256" key="3">
    <source>
        <dbReference type="RuleBase" id="RU361235"/>
    </source>
</evidence>
<dbReference type="Proteomes" id="UP000664132">
    <property type="component" value="Unassembled WGS sequence"/>
</dbReference>
<dbReference type="PANTHER" id="PTHR43918">
    <property type="entry name" value="ACETYLCHOLINESTERASE"/>
    <property type="match status" value="1"/>
</dbReference>
<dbReference type="EC" id="3.1.1.-" evidence="3"/>